<name>R7WGX2_9NOCA</name>
<dbReference type="AlphaFoldDB" id="R7WGX2"/>
<sequence>MIGVSSLADGRGGSPLRMYRTRERRRRQMNDPFRVVRGVSVA</sequence>
<reference evidence="2 3" key="1">
    <citation type="journal article" date="2013" name="Genome Announc.">
        <title>Draft Genome Sequence of Rhodococcus rhodnii Strain LMG5362, a Symbiont of Rhodnius prolixus (Hemiptera, Reduviidae, Triatominae), the Principle Vector of Trypanosoma cruzi.</title>
        <authorList>
            <person name="Pachebat J.A."/>
            <person name="van Keulen G."/>
            <person name="Whitten M.M."/>
            <person name="Girdwood S."/>
            <person name="Del Sol R."/>
            <person name="Dyson P.J."/>
            <person name="Facey P.D."/>
        </authorList>
    </citation>
    <scope>NUCLEOTIDE SEQUENCE [LARGE SCALE GENOMIC DNA]</scope>
    <source>
        <strain evidence="2 3">LMG 5362</strain>
    </source>
</reference>
<gene>
    <name evidence="2" type="ORF">Rrhod_4416</name>
</gene>
<evidence type="ECO:0000313" key="2">
    <source>
        <dbReference type="EMBL" id="EOM74272.1"/>
    </source>
</evidence>
<feature type="region of interest" description="Disordered" evidence="1">
    <location>
        <begin position="1"/>
        <end position="31"/>
    </location>
</feature>
<dbReference type="Proteomes" id="UP000013525">
    <property type="component" value="Unassembled WGS sequence"/>
</dbReference>
<proteinExistence type="predicted"/>
<keyword evidence="3" id="KW-1185">Reference proteome</keyword>
<comment type="caution">
    <text evidence="2">The sequence shown here is derived from an EMBL/GenBank/DDBJ whole genome shotgun (WGS) entry which is preliminary data.</text>
</comment>
<accession>R7WGX2</accession>
<dbReference type="EMBL" id="APMY01000133">
    <property type="protein sequence ID" value="EOM74272.1"/>
    <property type="molecule type" value="Genomic_DNA"/>
</dbReference>
<evidence type="ECO:0000313" key="3">
    <source>
        <dbReference type="Proteomes" id="UP000013525"/>
    </source>
</evidence>
<evidence type="ECO:0000256" key="1">
    <source>
        <dbReference type="SAM" id="MobiDB-lite"/>
    </source>
</evidence>
<dbReference type="PATRIC" id="fig|1273125.3.peg.4190"/>
<protein>
    <submittedName>
        <fullName evidence="2">Uncharacterized protein</fullName>
    </submittedName>
</protein>
<organism evidence="2 3">
    <name type="scientific">Rhodococcus rhodnii LMG 5362</name>
    <dbReference type="NCBI Taxonomy" id="1273125"/>
    <lineage>
        <taxon>Bacteria</taxon>
        <taxon>Bacillati</taxon>
        <taxon>Actinomycetota</taxon>
        <taxon>Actinomycetes</taxon>
        <taxon>Mycobacteriales</taxon>
        <taxon>Nocardiaceae</taxon>
        <taxon>Rhodococcus</taxon>
    </lineage>
</organism>